<feature type="region of interest" description="Disordered" evidence="1">
    <location>
        <begin position="245"/>
        <end position="273"/>
    </location>
</feature>
<reference evidence="4 5" key="1">
    <citation type="submission" date="2020-05" db="EMBL/GenBank/DDBJ databases">
        <title>Bremerella alba sp. nov., a novel planctomycete isolated from the surface of the macroalga Fucus spiralis.</title>
        <authorList>
            <person name="Godinho O."/>
            <person name="Botelho R."/>
            <person name="Albuquerque L."/>
            <person name="Wiegand S."/>
            <person name="Da Costa M.S."/>
            <person name="Lobo-Da-Cunha A."/>
            <person name="Jogler C."/>
            <person name="Lage O.M."/>
        </authorList>
    </citation>
    <scope>NUCLEOTIDE SEQUENCE [LARGE SCALE GENOMIC DNA]</scope>
    <source>
        <strain evidence="4 5">FF15</strain>
    </source>
</reference>
<dbReference type="InterPro" id="IPR018247">
    <property type="entry name" value="EF_Hand_1_Ca_BS"/>
</dbReference>
<dbReference type="Proteomes" id="UP000551616">
    <property type="component" value="Unassembled WGS sequence"/>
</dbReference>
<dbReference type="Gene3D" id="1.10.238.10">
    <property type="entry name" value="EF-hand"/>
    <property type="match status" value="1"/>
</dbReference>
<feature type="domain" description="EF-hand" evidence="3">
    <location>
        <begin position="44"/>
        <end position="72"/>
    </location>
</feature>
<evidence type="ECO:0000313" key="4">
    <source>
        <dbReference type="EMBL" id="MBA2117262.1"/>
    </source>
</evidence>
<feature type="compositionally biased region" description="Pro residues" evidence="1">
    <location>
        <begin position="445"/>
        <end position="456"/>
    </location>
</feature>
<proteinExistence type="predicted"/>
<dbReference type="SUPFAM" id="SSF47473">
    <property type="entry name" value="EF-hand"/>
    <property type="match status" value="1"/>
</dbReference>
<feature type="compositionally biased region" description="Basic and acidic residues" evidence="1">
    <location>
        <begin position="404"/>
        <end position="423"/>
    </location>
</feature>
<evidence type="ECO:0000313" key="5">
    <source>
        <dbReference type="Proteomes" id="UP000551616"/>
    </source>
</evidence>
<dbReference type="InterPro" id="IPR002048">
    <property type="entry name" value="EF_hand_dom"/>
</dbReference>
<dbReference type="PROSITE" id="PS00018">
    <property type="entry name" value="EF_HAND_1"/>
    <property type="match status" value="1"/>
</dbReference>
<dbReference type="EMBL" id="JABRWO010000014">
    <property type="protein sequence ID" value="MBA2117262.1"/>
    <property type="molecule type" value="Genomic_DNA"/>
</dbReference>
<protein>
    <recommendedName>
        <fullName evidence="3">EF-hand domain-containing protein</fullName>
    </recommendedName>
</protein>
<dbReference type="InterPro" id="IPR011992">
    <property type="entry name" value="EF-hand-dom_pair"/>
</dbReference>
<dbReference type="PROSITE" id="PS50222">
    <property type="entry name" value="EF_HAND_2"/>
    <property type="match status" value="1"/>
</dbReference>
<evidence type="ECO:0000256" key="2">
    <source>
        <dbReference type="SAM" id="SignalP"/>
    </source>
</evidence>
<feature type="region of interest" description="Disordered" evidence="1">
    <location>
        <begin position="404"/>
        <end position="456"/>
    </location>
</feature>
<keyword evidence="5" id="KW-1185">Reference proteome</keyword>
<feature type="signal peptide" evidence="2">
    <location>
        <begin position="1"/>
        <end position="20"/>
    </location>
</feature>
<organism evidence="4 5">
    <name type="scientific">Bremerella alba</name>
    <dbReference type="NCBI Taxonomy" id="980252"/>
    <lineage>
        <taxon>Bacteria</taxon>
        <taxon>Pseudomonadati</taxon>
        <taxon>Planctomycetota</taxon>
        <taxon>Planctomycetia</taxon>
        <taxon>Pirellulales</taxon>
        <taxon>Pirellulaceae</taxon>
        <taxon>Bremerella</taxon>
    </lineage>
</organism>
<gene>
    <name evidence="4" type="ORF">HOV93_44580</name>
</gene>
<evidence type="ECO:0000256" key="1">
    <source>
        <dbReference type="SAM" id="MobiDB-lite"/>
    </source>
</evidence>
<feature type="chain" id="PRO_5030556092" description="EF-hand domain-containing protein" evidence="2">
    <location>
        <begin position="21"/>
        <end position="497"/>
    </location>
</feature>
<dbReference type="RefSeq" id="WP_207398649.1">
    <property type="nucleotide sequence ID" value="NZ_JABRWO010000014.1"/>
</dbReference>
<evidence type="ECO:0000259" key="3">
    <source>
        <dbReference type="PROSITE" id="PS50222"/>
    </source>
</evidence>
<dbReference type="Pfam" id="PF13202">
    <property type="entry name" value="EF-hand_5"/>
    <property type="match status" value="2"/>
</dbReference>
<dbReference type="GO" id="GO:0005509">
    <property type="term" value="F:calcium ion binding"/>
    <property type="evidence" value="ECO:0007669"/>
    <property type="project" value="InterPro"/>
</dbReference>
<sequence>MSLRRLFVFLSLVAFSFATNGFSQEPEENTPATEKPTPSGPHAEYFATLDTDGNGEISGEEVIRLPELLKRSYVSGQNPRQVVIDFEEFHNDMERYARRLIEDRERVRLESEAKKDQFERDLAFARYRKSLVAADPDPSVEKTGSEQESITLETSPHADYFRHFDKNNDGVLDGDEKGSLPQTMIQYLDDHFPDAWRTNQITIREFHDHWESEQKSWKRRQEMTSKNERYENYRTKLLLGDKVAAEAARHRAAEKNTPPKKEAPPKAEPENEAVKSMTVEIVMLRRTSGELPGRTLASEVLEVLGNDGPSLSARLLAWLADPNSKQVELLDYIQGQSVEGQRMSIERGGREPYFAGTTSSRRGGNGVSYSTQEMGTVATVDPVVFKETDQVGLAVRFEKSYLDPPPDKIIETTEQPEGSREEAETADEPNDARSGSSPRTSRLAMPPPIHRVPPPALTKMNAEGMLILPAGKAGVLTEVAKQRGESFEEVVILVQWN</sequence>
<dbReference type="AlphaFoldDB" id="A0A7V9A9A8"/>
<keyword evidence="2" id="KW-0732">Signal</keyword>
<accession>A0A7V9A9A8</accession>
<name>A0A7V9A9A8_9BACT</name>
<comment type="caution">
    <text evidence="4">The sequence shown here is derived from an EMBL/GenBank/DDBJ whole genome shotgun (WGS) entry which is preliminary data.</text>
</comment>